<dbReference type="PANTHER" id="PTHR11109:SF7">
    <property type="entry name" value="GTP CYCLOHYDROLASE 1"/>
    <property type="match status" value="1"/>
</dbReference>
<dbReference type="UniPathway" id="UPA00848">
    <property type="reaction ID" value="UER00151"/>
</dbReference>
<dbReference type="PANTHER" id="PTHR11109">
    <property type="entry name" value="GTP CYCLOHYDROLASE I"/>
    <property type="match status" value="1"/>
</dbReference>
<dbReference type="InterPro" id="IPR043134">
    <property type="entry name" value="GTP-CH-I_N"/>
</dbReference>
<feature type="binding site" evidence="6">
    <location>
        <position position="149"/>
    </location>
    <ligand>
        <name>Zn(2+)</name>
        <dbReference type="ChEBI" id="CHEBI:29105"/>
    </ligand>
</feature>
<comment type="similarity">
    <text evidence="6">Belongs to the GTP cyclohydrolase I family.</text>
</comment>
<dbReference type="EMBL" id="JQBM01000001">
    <property type="protein sequence ID" value="KRN46898.1"/>
    <property type="molecule type" value="Genomic_DNA"/>
</dbReference>
<dbReference type="NCBIfam" id="TIGR00063">
    <property type="entry name" value="folE"/>
    <property type="match status" value="1"/>
</dbReference>
<organism evidence="8 9">
    <name type="scientific">Weissella viridescens</name>
    <name type="common">Lactobacillus viridescens</name>
    <dbReference type="NCBI Taxonomy" id="1629"/>
    <lineage>
        <taxon>Bacteria</taxon>
        <taxon>Bacillati</taxon>
        <taxon>Bacillota</taxon>
        <taxon>Bacilli</taxon>
        <taxon>Lactobacillales</taxon>
        <taxon>Lactobacillaceae</taxon>
        <taxon>Weissella</taxon>
    </lineage>
</organism>
<keyword evidence="9" id="KW-1185">Reference proteome</keyword>
<dbReference type="Proteomes" id="UP000051992">
    <property type="component" value="Unassembled WGS sequence"/>
</dbReference>
<name>A0A0R2H258_WEIVI</name>
<reference evidence="8 9" key="1">
    <citation type="journal article" date="2015" name="Genome Announc.">
        <title>Expanding the biotechnology potential of lactobacilli through comparative genomics of 213 strains and associated genera.</title>
        <authorList>
            <person name="Sun Z."/>
            <person name="Harris H.M."/>
            <person name="McCann A."/>
            <person name="Guo C."/>
            <person name="Argimon S."/>
            <person name="Zhang W."/>
            <person name="Yang X."/>
            <person name="Jeffery I.B."/>
            <person name="Cooney J.C."/>
            <person name="Kagawa T.F."/>
            <person name="Liu W."/>
            <person name="Song Y."/>
            <person name="Salvetti E."/>
            <person name="Wrobel A."/>
            <person name="Rasinkangas P."/>
            <person name="Parkhill J."/>
            <person name="Rea M.C."/>
            <person name="O'Sullivan O."/>
            <person name="Ritari J."/>
            <person name="Douillard F.P."/>
            <person name="Paul Ross R."/>
            <person name="Yang R."/>
            <person name="Briner A.E."/>
            <person name="Felis G.E."/>
            <person name="de Vos W.M."/>
            <person name="Barrangou R."/>
            <person name="Klaenhammer T.R."/>
            <person name="Caufield P.W."/>
            <person name="Cui Y."/>
            <person name="Zhang H."/>
            <person name="O'Toole P.W."/>
        </authorList>
    </citation>
    <scope>NUCLEOTIDE SEQUENCE [LARGE SCALE GENOMIC DNA]</scope>
    <source>
        <strain evidence="8 9">DSM 20410</strain>
    </source>
</reference>
<dbReference type="NCBIfam" id="NF006825">
    <property type="entry name" value="PRK09347.1-2"/>
    <property type="match status" value="1"/>
</dbReference>
<evidence type="ECO:0000256" key="4">
    <source>
        <dbReference type="ARBA" id="ARBA00022801"/>
    </source>
</evidence>
<dbReference type="FunFam" id="1.10.286.10:FF:000001">
    <property type="entry name" value="GTP cyclohydrolase 1"/>
    <property type="match status" value="1"/>
</dbReference>
<dbReference type="GO" id="GO:0008270">
    <property type="term" value="F:zinc ion binding"/>
    <property type="evidence" value="ECO:0007669"/>
    <property type="project" value="UniProtKB-UniRule"/>
</dbReference>
<feature type="domain" description="GTP cyclohydrolase I" evidence="7">
    <location>
        <begin position="6"/>
        <end position="184"/>
    </location>
</feature>
<dbReference type="Gene3D" id="3.30.1130.10">
    <property type="match status" value="1"/>
</dbReference>
<comment type="caution">
    <text evidence="8">The sequence shown here is derived from an EMBL/GenBank/DDBJ whole genome shotgun (WGS) entry which is preliminary data.</text>
</comment>
<evidence type="ECO:0000313" key="9">
    <source>
        <dbReference type="Proteomes" id="UP000051992"/>
    </source>
</evidence>
<dbReference type="EC" id="3.5.4.16" evidence="6"/>
<evidence type="ECO:0000256" key="6">
    <source>
        <dbReference type="HAMAP-Rule" id="MF_00223"/>
    </source>
</evidence>
<keyword evidence="6" id="KW-0862">Zinc</keyword>
<dbReference type="FunFam" id="3.30.1130.10:FF:000001">
    <property type="entry name" value="GTP cyclohydrolase 1"/>
    <property type="match status" value="1"/>
</dbReference>
<dbReference type="GO" id="GO:0006730">
    <property type="term" value="P:one-carbon metabolic process"/>
    <property type="evidence" value="ECO:0007669"/>
    <property type="project" value="UniProtKB-UniRule"/>
</dbReference>
<gene>
    <name evidence="6" type="primary">folE</name>
    <name evidence="8" type="ORF">IV50_GL000162</name>
</gene>
<evidence type="ECO:0000256" key="1">
    <source>
        <dbReference type="ARBA" id="ARBA00001052"/>
    </source>
</evidence>
<keyword evidence="6" id="KW-0479">Metal-binding</keyword>
<comment type="catalytic activity">
    <reaction evidence="1 6">
        <text>GTP + H2O = 7,8-dihydroneopterin 3'-triphosphate + formate + H(+)</text>
        <dbReference type="Rhea" id="RHEA:17473"/>
        <dbReference type="ChEBI" id="CHEBI:15377"/>
        <dbReference type="ChEBI" id="CHEBI:15378"/>
        <dbReference type="ChEBI" id="CHEBI:15740"/>
        <dbReference type="ChEBI" id="CHEBI:37565"/>
        <dbReference type="ChEBI" id="CHEBI:58462"/>
        <dbReference type="EC" id="3.5.4.16"/>
    </reaction>
</comment>
<dbReference type="GO" id="GO:0003934">
    <property type="term" value="F:GTP cyclohydrolase I activity"/>
    <property type="evidence" value="ECO:0007669"/>
    <property type="project" value="UniProtKB-UniRule"/>
</dbReference>
<comment type="pathway">
    <text evidence="2 6">Cofactor biosynthesis; 7,8-dihydroneopterin triphosphate biosynthesis; 7,8-dihydroneopterin triphosphate from GTP: step 1/1.</text>
</comment>
<proteinExistence type="inferred from homology"/>
<dbReference type="GO" id="GO:0006729">
    <property type="term" value="P:tetrahydrobiopterin biosynthetic process"/>
    <property type="evidence" value="ECO:0007669"/>
    <property type="project" value="TreeGrafter"/>
</dbReference>
<dbReference type="AlphaFoldDB" id="A0A0R2H258"/>
<dbReference type="PATRIC" id="fig|1629.5.peg.165"/>
<dbReference type="InterPro" id="IPR043133">
    <property type="entry name" value="GTP-CH-I_C/QueF"/>
</dbReference>
<dbReference type="NCBIfam" id="NF006826">
    <property type="entry name" value="PRK09347.1-3"/>
    <property type="match status" value="1"/>
</dbReference>
<dbReference type="SUPFAM" id="SSF55620">
    <property type="entry name" value="Tetrahydrobiopterin biosynthesis enzymes-like"/>
    <property type="match status" value="1"/>
</dbReference>
<evidence type="ECO:0000256" key="3">
    <source>
        <dbReference type="ARBA" id="ARBA00022563"/>
    </source>
</evidence>
<keyword evidence="4 6" id="KW-0378">Hydrolase</keyword>
<feature type="binding site" evidence="6">
    <location>
        <position position="80"/>
    </location>
    <ligand>
        <name>Zn(2+)</name>
        <dbReference type="ChEBI" id="CHEBI:29105"/>
    </ligand>
</feature>
<evidence type="ECO:0000313" key="8">
    <source>
        <dbReference type="EMBL" id="KRN46898.1"/>
    </source>
</evidence>
<sequence>MDHELIEASVRNIFKAIGEDPDRPGIQETPKRVANMYEEIFSSLQQPKFEAYKLFETDDSINGELITVADIPFYSMCEHHLLPFFGTVSVGYIPQNGQVIGLSKIPRLVDYAAKRPTLQEAVTSTIGQTLMDILEPSGVGVIVKARHMCVEMRGVNKSNSVTKTSFYRGTFKEQAVRQEFLDTLKQ</sequence>
<dbReference type="InterPro" id="IPR020602">
    <property type="entry name" value="GTP_CycHdrlase_I_dom"/>
</dbReference>
<evidence type="ECO:0000259" key="7">
    <source>
        <dbReference type="Pfam" id="PF01227"/>
    </source>
</evidence>
<dbReference type="Pfam" id="PF01227">
    <property type="entry name" value="GTP_cyclohydroI"/>
    <property type="match status" value="1"/>
</dbReference>
<comment type="subunit">
    <text evidence="6">Homopolymer.</text>
</comment>
<keyword evidence="3 6" id="KW-0554">One-carbon metabolism</keyword>
<dbReference type="InterPro" id="IPR001474">
    <property type="entry name" value="GTP_CycHdrlase_I"/>
</dbReference>
<evidence type="ECO:0000256" key="5">
    <source>
        <dbReference type="ARBA" id="ARBA00023134"/>
    </source>
</evidence>
<evidence type="ECO:0000256" key="2">
    <source>
        <dbReference type="ARBA" id="ARBA00005080"/>
    </source>
</evidence>
<keyword evidence="5 6" id="KW-0342">GTP-binding</keyword>
<dbReference type="GO" id="GO:0046654">
    <property type="term" value="P:tetrahydrofolate biosynthetic process"/>
    <property type="evidence" value="ECO:0007669"/>
    <property type="project" value="UniProtKB-UniRule"/>
</dbReference>
<dbReference type="Gene3D" id="1.10.286.10">
    <property type="match status" value="1"/>
</dbReference>
<feature type="binding site" evidence="6">
    <location>
        <position position="77"/>
    </location>
    <ligand>
        <name>Zn(2+)</name>
        <dbReference type="ChEBI" id="CHEBI:29105"/>
    </ligand>
</feature>
<dbReference type="RefSeq" id="WP_069201652.1">
    <property type="nucleotide sequence ID" value="NZ_BJLU01000001.1"/>
</dbReference>
<protein>
    <recommendedName>
        <fullName evidence="6">GTP cyclohydrolase 1</fullName>
        <ecNumber evidence="6">3.5.4.16</ecNumber>
    </recommendedName>
    <alternativeName>
        <fullName evidence="6">GTP cyclohydrolase I</fullName>
        <shortName evidence="6">GTP-CH-I</shortName>
    </alternativeName>
</protein>
<accession>A0A0R2H258</accession>
<dbReference type="GO" id="GO:0005737">
    <property type="term" value="C:cytoplasm"/>
    <property type="evidence" value="ECO:0007669"/>
    <property type="project" value="TreeGrafter"/>
</dbReference>
<dbReference type="HAMAP" id="MF_00223">
    <property type="entry name" value="FolE"/>
    <property type="match status" value="1"/>
</dbReference>
<keyword evidence="6" id="KW-0547">Nucleotide-binding</keyword>
<dbReference type="GO" id="GO:0005525">
    <property type="term" value="F:GTP binding"/>
    <property type="evidence" value="ECO:0007669"/>
    <property type="project" value="UniProtKB-KW"/>
</dbReference>